<dbReference type="InterPro" id="IPR010496">
    <property type="entry name" value="AL/BT2_dom"/>
</dbReference>
<dbReference type="OrthoDB" id="659240at2"/>
<dbReference type="Proteomes" id="UP000266441">
    <property type="component" value="Unassembled WGS sequence"/>
</dbReference>
<evidence type="ECO:0000259" key="1">
    <source>
        <dbReference type="Pfam" id="PF06439"/>
    </source>
</evidence>
<organism evidence="2 3">
    <name type="scientific">Mariniphaga sediminis</name>
    <dbReference type="NCBI Taxonomy" id="1628158"/>
    <lineage>
        <taxon>Bacteria</taxon>
        <taxon>Pseudomonadati</taxon>
        <taxon>Bacteroidota</taxon>
        <taxon>Bacteroidia</taxon>
        <taxon>Marinilabiliales</taxon>
        <taxon>Prolixibacteraceae</taxon>
        <taxon>Mariniphaga</taxon>
    </lineage>
</organism>
<dbReference type="EMBL" id="QWET01000028">
    <property type="protein sequence ID" value="RIH63031.1"/>
    <property type="molecule type" value="Genomic_DNA"/>
</dbReference>
<keyword evidence="3" id="KW-1185">Reference proteome</keyword>
<feature type="domain" description="3-keto-alpha-glucoside-1,2-lyase/3-keto-2-hydroxy-glucal hydratase" evidence="1">
    <location>
        <begin position="49"/>
        <end position="246"/>
    </location>
</feature>
<accession>A0A399CXA6</accession>
<proteinExistence type="predicted"/>
<protein>
    <submittedName>
        <fullName evidence="2">DUF1080 domain-containing protein</fullName>
    </submittedName>
</protein>
<sequence>MKKIIPIALLAAFTLFLNPLLGMGASGEKATDLQKEELNKLTKEEKKEGWKLLFNGVSLKGWKTFNGGKVDGWKVIDGVLNNSGKGSDHGGDIITKKKYDNFELYLEWNISPLSNSGIFIRVQEDIVNTIYKTAPEYQLSDDIGITRKREKYQFTAACYAMYETTGAEINPPGEWNSSKIVVNGPHVEHWLNGEKVVEYELWSRDWKERKAKSKWKDEPHYGMAEKGHVGLQDHGGLTRFRNIKIREL</sequence>
<dbReference type="Gene3D" id="2.60.120.560">
    <property type="entry name" value="Exo-inulinase, domain 1"/>
    <property type="match status" value="1"/>
</dbReference>
<dbReference type="Pfam" id="PF06439">
    <property type="entry name" value="3keto-disac_hyd"/>
    <property type="match status" value="1"/>
</dbReference>
<evidence type="ECO:0000313" key="2">
    <source>
        <dbReference type="EMBL" id="RIH63031.1"/>
    </source>
</evidence>
<dbReference type="GO" id="GO:0016787">
    <property type="term" value="F:hydrolase activity"/>
    <property type="evidence" value="ECO:0007669"/>
    <property type="project" value="InterPro"/>
</dbReference>
<gene>
    <name evidence="2" type="ORF">D1164_22035</name>
</gene>
<comment type="caution">
    <text evidence="2">The sequence shown here is derived from an EMBL/GenBank/DDBJ whole genome shotgun (WGS) entry which is preliminary data.</text>
</comment>
<reference evidence="2 3" key="1">
    <citation type="journal article" date="2015" name="Int. J. Syst. Evol. Microbiol.">
        <title>Mariniphaga sediminis sp. nov., isolated from coastal sediment.</title>
        <authorList>
            <person name="Wang F.Q."/>
            <person name="Shen Q.Y."/>
            <person name="Chen G.J."/>
            <person name="Du Z.J."/>
        </authorList>
    </citation>
    <scope>NUCLEOTIDE SEQUENCE [LARGE SCALE GENOMIC DNA]</scope>
    <source>
        <strain evidence="2 3">SY21</strain>
    </source>
</reference>
<dbReference type="AlphaFoldDB" id="A0A399CXA6"/>
<name>A0A399CXA6_9BACT</name>
<evidence type="ECO:0000313" key="3">
    <source>
        <dbReference type="Proteomes" id="UP000266441"/>
    </source>
</evidence>
<dbReference type="RefSeq" id="WP_119352068.1">
    <property type="nucleotide sequence ID" value="NZ_QWET01000028.1"/>
</dbReference>